<reference evidence="3" key="1">
    <citation type="submission" date="2020-05" db="EMBL/GenBank/DDBJ databases">
        <title>Frigoriglobus tundricola gen. nov., sp. nov., a psychrotolerant cellulolytic planctomycete of the family Gemmataceae with two divergent copies of 16S rRNA gene.</title>
        <authorList>
            <person name="Kulichevskaya I.S."/>
            <person name="Ivanova A.A."/>
            <person name="Naumoff D.G."/>
            <person name="Beletsky A.V."/>
            <person name="Rijpstra W.I.C."/>
            <person name="Sinninghe Damste J.S."/>
            <person name="Mardanov A.V."/>
            <person name="Ravin N.V."/>
            <person name="Dedysh S.N."/>
        </authorList>
    </citation>
    <scope>NUCLEOTIDE SEQUENCE [LARGE SCALE GENOMIC DNA]</scope>
    <source>
        <strain evidence="3">PL17</strain>
    </source>
</reference>
<name>A0A6M5Z1L0_9BACT</name>
<dbReference type="InterPro" id="IPR034660">
    <property type="entry name" value="DinB/YfiT-like"/>
</dbReference>
<dbReference type="KEGG" id="ftj:FTUN_6904"/>
<accession>A0A6M5Z1L0</accession>
<feature type="domain" description="DinB-like" evidence="1">
    <location>
        <begin position="10"/>
        <end position="145"/>
    </location>
</feature>
<dbReference type="Proteomes" id="UP000503447">
    <property type="component" value="Chromosome"/>
</dbReference>
<protein>
    <recommendedName>
        <fullName evidence="1">DinB-like domain-containing protein</fullName>
    </recommendedName>
</protein>
<dbReference type="SUPFAM" id="SSF109854">
    <property type="entry name" value="DinB/YfiT-like putative metalloenzymes"/>
    <property type="match status" value="1"/>
</dbReference>
<dbReference type="RefSeq" id="WP_171474282.1">
    <property type="nucleotide sequence ID" value="NZ_CP053452.2"/>
</dbReference>
<dbReference type="AlphaFoldDB" id="A0A6M5Z1L0"/>
<proteinExistence type="predicted"/>
<organism evidence="2 3">
    <name type="scientific">Frigoriglobus tundricola</name>
    <dbReference type="NCBI Taxonomy" id="2774151"/>
    <lineage>
        <taxon>Bacteria</taxon>
        <taxon>Pseudomonadati</taxon>
        <taxon>Planctomycetota</taxon>
        <taxon>Planctomycetia</taxon>
        <taxon>Gemmatales</taxon>
        <taxon>Gemmataceae</taxon>
        <taxon>Frigoriglobus</taxon>
    </lineage>
</organism>
<evidence type="ECO:0000313" key="3">
    <source>
        <dbReference type="Proteomes" id="UP000503447"/>
    </source>
</evidence>
<evidence type="ECO:0000313" key="2">
    <source>
        <dbReference type="EMBL" id="QJW99301.1"/>
    </source>
</evidence>
<dbReference type="EMBL" id="CP053452">
    <property type="protein sequence ID" value="QJW99301.1"/>
    <property type="molecule type" value="Genomic_DNA"/>
</dbReference>
<sequence length="159" mass="17645">MDRSVIEAYVAGPAKLRAAVAGLTPDELRARPGPGAWSILEVVVHLADSDDISIDRMKRMLTEDNPPLLYADETAYVERLHTHDQDIEDALTLLEVGRRQWARVLRRLPDAAFASTGQHNRRGTVTVGEYVAGYIDHIDDHLKFIIGKRANLGKPLPTA</sequence>
<dbReference type="Pfam" id="PF12867">
    <property type="entry name" value="DinB_2"/>
    <property type="match status" value="1"/>
</dbReference>
<dbReference type="Gene3D" id="1.20.120.450">
    <property type="entry name" value="dinb family like domain"/>
    <property type="match status" value="1"/>
</dbReference>
<gene>
    <name evidence="2" type="ORF">FTUN_6904</name>
</gene>
<keyword evidence="3" id="KW-1185">Reference proteome</keyword>
<evidence type="ECO:0000259" key="1">
    <source>
        <dbReference type="Pfam" id="PF12867"/>
    </source>
</evidence>
<dbReference type="InterPro" id="IPR024775">
    <property type="entry name" value="DinB-like"/>
</dbReference>